<organism evidence="2 3">
    <name type="scientific">Mycobacterium yunnanensis</name>
    <dbReference type="NCBI Taxonomy" id="368477"/>
    <lineage>
        <taxon>Bacteria</taxon>
        <taxon>Bacillati</taxon>
        <taxon>Actinomycetota</taxon>
        <taxon>Actinomycetes</taxon>
        <taxon>Mycobacteriales</taxon>
        <taxon>Mycobacteriaceae</taxon>
        <taxon>Mycobacterium</taxon>
    </lineage>
</organism>
<dbReference type="EMBL" id="JACKVK010000014">
    <property type="protein sequence ID" value="MCV7424346.1"/>
    <property type="molecule type" value="Genomic_DNA"/>
</dbReference>
<evidence type="ECO:0000313" key="2">
    <source>
        <dbReference type="EMBL" id="MCV7424346.1"/>
    </source>
</evidence>
<gene>
    <name evidence="2" type="ORF">H7K45_27745</name>
</gene>
<keyword evidence="1" id="KW-0472">Membrane</keyword>
<proteinExistence type="predicted"/>
<dbReference type="RefSeq" id="WP_263999402.1">
    <property type="nucleotide sequence ID" value="NZ_JACKVK010000014.1"/>
</dbReference>
<evidence type="ECO:0000313" key="3">
    <source>
        <dbReference type="Proteomes" id="UP001141629"/>
    </source>
</evidence>
<keyword evidence="1" id="KW-0812">Transmembrane</keyword>
<evidence type="ECO:0008006" key="4">
    <source>
        <dbReference type="Google" id="ProtNLM"/>
    </source>
</evidence>
<dbReference type="Pfam" id="PF23809">
    <property type="entry name" value="Phage_holin_9"/>
    <property type="match status" value="1"/>
</dbReference>
<feature type="transmembrane region" description="Helical" evidence="1">
    <location>
        <begin position="44"/>
        <end position="62"/>
    </location>
</feature>
<comment type="caution">
    <text evidence="2">The sequence shown here is derived from an EMBL/GenBank/DDBJ whole genome shotgun (WGS) entry which is preliminary data.</text>
</comment>
<feature type="transmembrane region" description="Helical" evidence="1">
    <location>
        <begin position="20"/>
        <end position="38"/>
    </location>
</feature>
<reference evidence="2" key="1">
    <citation type="submission" date="2020-07" db="EMBL/GenBank/DDBJ databases">
        <authorList>
            <person name="Pettersson B.M.F."/>
            <person name="Behra P.R.K."/>
            <person name="Ramesh M."/>
            <person name="Das S."/>
            <person name="Dasgupta S."/>
            <person name="Kirsebom L.A."/>
        </authorList>
    </citation>
    <scope>NUCLEOTIDE SEQUENCE</scope>
    <source>
        <strain evidence="2">DSM 44838</strain>
    </source>
</reference>
<dbReference type="Proteomes" id="UP001141629">
    <property type="component" value="Unassembled WGS sequence"/>
</dbReference>
<evidence type="ECO:0000256" key="1">
    <source>
        <dbReference type="SAM" id="Phobius"/>
    </source>
</evidence>
<name>A0A9X2ZA15_9MYCO</name>
<keyword evidence="1" id="KW-1133">Transmembrane helix</keyword>
<protein>
    <recommendedName>
        <fullName evidence="4">Holin</fullName>
    </recommendedName>
</protein>
<sequence>MTTNTNVTRFGIRPEWREPLYRGVTGLVALLLALAYLSKEEAALWTQLGLASVTLLFAALFATSTVRKLLYPLLVAAGGLLTWYGWVNAEQWPLILAATAQMFGLSTAAAKAVQAPTGP</sequence>
<feature type="transmembrane region" description="Helical" evidence="1">
    <location>
        <begin position="69"/>
        <end position="86"/>
    </location>
</feature>
<reference evidence="2" key="2">
    <citation type="journal article" date="2022" name="BMC Genomics">
        <title>Comparative genome analysis of mycobacteria focusing on tRNA and non-coding RNA.</title>
        <authorList>
            <person name="Behra P.R.K."/>
            <person name="Pettersson B.M.F."/>
            <person name="Ramesh M."/>
            <person name="Das S."/>
            <person name="Dasgupta S."/>
            <person name="Kirsebom L.A."/>
        </authorList>
    </citation>
    <scope>NUCLEOTIDE SEQUENCE</scope>
    <source>
        <strain evidence="2">DSM 44838</strain>
    </source>
</reference>
<dbReference type="AlphaFoldDB" id="A0A9X2ZA15"/>
<keyword evidence="3" id="KW-1185">Reference proteome</keyword>
<dbReference type="InterPro" id="IPR056390">
    <property type="entry name" value="Holin_phage"/>
</dbReference>
<accession>A0A9X2ZA15</accession>